<dbReference type="EMBL" id="BGPR01005449">
    <property type="protein sequence ID" value="GBN10303.1"/>
    <property type="molecule type" value="Genomic_DNA"/>
</dbReference>
<dbReference type="InterPro" id="IPR052560">
    <property type="entry name" value="RdDP_mobile_element"/>
</dbReference>
<dbReference type="PROSITE" id="PS50878">
    <property type="entry name" value="RT_POL"/>
    <property type="match status" value="1"/>
</dbReference>
<proteinExistence type="predicted"/>
<dbReference type="OrthoDB" id="415068at2759"/>
<dbReference type="Proteomes" id="UP000499080">
    <property type="component" value="Unassembled WGS sequence"/>
</dbReference>
<reference evidence="2 3" key="1">
    <citation type="journal article" date="2019" name="Sci. Rep.">
        <title>Orb-weaving spider Araneus ventricosus genome elucidates the spidroin gene catalogue.</title>
        <authorList>
            <person name="Kono N."/>
            <person name="Nakamura H."/>
            <person name="Ohtoshi R."/>
            <person name="Moran D.A.P."/>
            <person name="Shinohara A."/>
            <person name="Yoshida Y."/>
            <person name="Fujiwara M."/>
            <person name="Mori M."/>
            <person name="Tomita M."/>
            <person name="Arakawa K."/>
        </authorList>
    </citation>
    <scope>NUCLEOTIDE SEQUENCE [LARGE SCALE GENOMIC DNA]</scope>
</reference>
<dbReference type="PANTHER" id="PTHR36688">
    <property type="entry name" value="ENDO/EXONUCLEASE/PHOSPHATASE DOMAIN-CONTAINING PROTEIN"/>
    <property type="match status" value="1"/>
</dbReference>
<dbReference type="AlphaFoldDB" id="A0A4Y2L8Z9"/>
<comment type="caution">
    <text evidence="2">The sequence shown here is derived from an EMBL/GenBank/DDBJ whole genome shotgun (WGS) entry which is preliminary data.</text>
</comment>
<gene>
    <name evidence="2" type="ORF">AVEN_265780_1</name>
</gene>
<evidence type="ECO:0000313" key="3">
    <source>
        <dbReference type="Proteomes" id="UP000499080"/>
    </source>
</evidence>
<dbReference type="Pfam" id="PF00078">
    <property type="entry name" value="RVT_1"/>
    <property type="match status" value="1"/>
</dbReference>
<evidence type="ECO:0000259" key="1">
    <source>
        <dbReference type="PROSITE" id="PS50878"/>
    </source>
</evidence>
<feature type="domain" description="Reverse transcriptase" evidence="1">
    <location>
        <begin position="1"/>
        <end position="160"/>
    </location>
</feature>
<name>A0A4Y2L8Z9_ARAVE</name>
<sequence length="160" mass="18020">MSIGLPLWPVFDQCGWWSLEVLGLNGLLSSASARNHADMAAVFIDIAKAFDRVWIDGLIYKMHKLEIPIQLTLLIQSYLKNRKFTVRVEKEQSTFRTTEAGVVEGSRLGPHCFNIFINDICQMPNTQLALFADDTAIMCTGPDRTSNVTNLNKHLAELEH</sequence>
<protein>
    <recommendedName>
        <fullName evidence="1">Reverse transcriptase domain-containing protein</fullName>
    </recommendedName>
</protein>
<organism evidence="2 3">
    <name type="scientific">Araneus ventricosus</name>
    <name type="common">Orbweaver spider</name>
    <name type="synonym">Epeira ventricosa</name>
    <dbReference type="NCBI Taxonomy" id="182803"/>
    <lineage>
        <taxon>Eukaryota</taxon>
        <taxon>Metazoa</taxon>
        <taxon>Ecdysozoa</taxon>
        <taxon>Arthropoda</taxon>
        <taxon>Chelicerata</taxon>
        <taxon>Arachnida</taxon>
        <taxon>Araneae</taxon>
        <taxon>Araneomorphae</taxon>
        <taxon>Entelegynae</taxon>
        <taxon>Araneoidea</taxon>
        <taxon>Araneidae</taxon>
        <taxon>Araneus</taxon>
    </lineage>
</organism>
<dbReference type="PANTHER" id="PTHR36688:SF1">
    <property type="entry name" value="ENDONUCLEASE_EXONUCLEASE_PHOSPHATASE DOMAIN-CONTAINING PROTEIN"/>
    <property type="match status" value="1"/>
</dbReference>
<evidence type="ECO:0000313" key="2">
    <source>
        <dbReference type="EMBL" id="GBN10303.1"/>
    </source>
</evidence>
<accession>A0A4Y2L8Z9</accession>
<dbReference type="InterPro" id="IPR000477">
    <property type="entry name" value="RT_dom"/>
</dbReference>
<keyword evidence="3" id="KW-1185">Reference proteome</keyword>